<sequence length="102" mass="11938">MRMVNDPKSYSLAEVVRLMARMENNLIEIKSDIQRLEANYVTRAEWELFREHVALELKRVREKHERDLTRFERRSTSWVPYGALGVSALVAIITLIRAIVPA</sequence>
<dbReference type="EMBL" id="VFPN01000001">
    <property type="protein sequence ID" value="TQM66229.1"/>
    <property type="molecule type" value="Genomic_DNA"/>
</dbReference>
<dbReference type="Proteomes" id="UP000318331">
    <property type="component" value="Unassembled WGS sequence"/>
</dbReference>
<gene>
    <name evidence="3" type="ORF">FB466_1063</name>
</gene>
<feature type="transmembrane region" description="Helical" evidence="2">
    <location>
        <begin position="78"/>
        <end position="100"/>
    </location>
</feature>
<evidence type="ECO:0000256" key="2">
    <source>
        <dbReference type="SAM" id="Phobius"/>
    </source>
</evidence>
<accession>A0A543I6P5</accession>
<dbReference type="AlphaFoldDB" id="A0A543I6P5"/>
<keyword evidence="1" id="KW-0175">Coiled coil</keyword>
<evidence type="ECO:0000313" key="3">
    <source>
        <dbReference type="EMBL" id="TQM66229.1"/>
    </source>
</evidence>
<keyword evidence="2" id="KW-0472">Membrane</keyword>
<evidence type="ECO:0000313" key="4">
    <source>
        <dbReference type="Proteomes" id="UP000318331"/>
    </source>
</evidence>
<proteinExistence type="predicted"/>
<keyword evidence="2" id="KW-1133">Transmembrane helix</keyword>
<protein>
    <submittedName>
        <fullName evidence="3">Uncharacterized protein</fullName>
    </submittedName>
</protein>
<name>A0A543I6P5_9MICO</name>
<keyword evidence="2" id="KW-0812">Transmembrane</keyword>
<evidence type="ECO:0000256" key="1">
    <source>
        <dbReference type="SAM" id="Coils"/>
    </source>
</evidence>
<organism evidence="3 4">
    <name type="scientific">Klugiella xanthotipulae</name>
    <dbReference type="NCBI Taxonomy" id="244735"/>
    <lineage>
        <taxon>Bacteria</taxon>
        <taxon>Bacillati</taxon>
        <taxon>Actinomycetota</taxon>
        <taxon>Actinomycetes</taxon>
        <taxon>Micrococcales</taxon>
        <taxon>Microbacteriaceae</taxon>
        <taxon>Klugiella</taxon>
    </lineage>
</organism>
<reference evidence="3 4" key="1">
    <citation type="submission" date="2019-06" db="EMBL/GenBank/DDBJ databases">
        <title>Sequencing the genomes of 1000 actinobacteria strains.</title>
        <authorList>
            <person name="Klenk H.-P."/>
        </authorList>
    </citation>
    <scope>NUCLEOTIDE SEQUENCE [LARGE SCALE GENOMIC DNA]</scope>
    <source>
        <strain evidence="3 4">DSM 18031</strain>
    </source>
</reference>
<comment type="caution">
    <text evidence="3">The sequence shown here is derived from an EMBL/GenBank/DDBJ whole genome shotgun (WGS) entry which is preliminary data.</text>
</comment>
<keyword evidence="4" id="KW-1185">Reference proteome</keyword>
<feature type="coiled-coil region" evidence="1">
    <location>
        <begin position="12"/>
        <end position="74"/>
    </location>
</feature>